<name>A0ACB9DIK7_ARCLA</name>
<evidence type="ECO:0000313" key="1">
    <source>
        <dbReference type="EMBL" id="KAI3746498.1"/>
    </source>
</evidence>
<dbReference type="EMBL" id="CM042049">
    <property type="protein sequence ID" value="KAI3746498.1"/>
    <property type="molecule type" value="Genomic_DNA"/>
</dbReference>
<reference evidence="1 2" key="2">
    <citation type="journal article" date="2022" name="Mol. Ecol. Resour.">
        <title>The genomes of chicory, endive, great burdock and yacon provide insights into Asteraceae paleo-polyploidization history and plant inulin production.</title>
        <authorList>
            <person name="Fan W."/>
            <person name="Wang S."/>
            <person name="Wang H."/>
            <person name="Wang A."/>
            <person name="Jiang F."/>
            <person name="Liu H."/>
            <person name="Zhao H."/>
            <person name="Xu D."/>
            <person name="Zhang Y."/>
        </authorList>
    </citation>
    <scope>NUCLEOTIDE SEQUENCE [LARGE SCALE GENOMIC DNA]</scope>
    <source>
        <strain evidence="2">cv. Niubang</strain>
    </source>
</reference>
<comment type="caution">
    <text evidence="1">The sequence shown here is derived from an EMBL/GenBank/DDBJ whole genome shotgun (WGS) entry which is preliminary data.</text>
</comment>
<proteinExistence type="predicted"/>
<accession>A0ACB9DIK7</accession>
<protein>
    <submittedName>
        <fullName evidence="1">Uncharacterized protein</fullName>
    </submittedName>
</protein>
<gene>
    <name evidence="1" type="ORF">L6452_08932</name>
</gene>
<keyword evidence="2" id="KW-1185">Reference proteome</keyword>
<sequence>MKADEAKASIDMVSGTFLLNSVPAHVLFDSGASFSFISESFRQKLSMPTNSLENALVVDITNDSQVLIHDVLRECTLGIEGKEFPINLMSMVISGFDVVVGMNWLANNHAETVYSKKLFRLHIPSGDVVVVYGEKRKGDVAIITMPKARKCLVKGCPSFLAYVIDAKLEKKKLEDVKLAREFPDVFPDDFPGLPPDRQVEFRIHLIPGEAPISWAPYRLAPSEMQ</sequence>
<reference evidence="2" key="1">
    <citation type="journal article" date="2022" name="Mol. Ecol. Resour.">
        <title>The genomes of chicory, endive, great burdock and yacon provide insights into Asteraceae palaeo-polyploidization history and plant inulin production.</title>
        <authorList>
            <person name="Fan W."/>
            <person name="Wang S."/>
            <person name="Wang H."/>
            <person name="Wang A."/>
            <person name="Jiang F."/>
            <person name="Liu H."/>
            <person name="Zhao H."/>
            <person name="Xu D."/>
            <person name="Zhang Y."/>
        </authorList>
    </citation>
    <scope>NUCLEOTIDE SEQUENCE [LARGE SCALE GENOMIC DNA]</scope>
    <source>
        <strain evidence="2">cv. Niubang</strain>
    </source>
</reference>
<dbReference type="Proteomes" id="UP001055879">
    <property type="component" value="Linkage Group LG03"/>
</dbReference>
<organism evidence="1 2">
    <name type="scientific">Arctium lappa</name>
    <name type="common">Greater burdock</name>
    <name type="synonym">Lappa major</name>
    <dbReference type="NCBI Taxonomy" id="4217"/>
    <lineage>
        <taxon>Eukaryota</taxon>
        <taxon>Viridiplantae</taxon>
        <taxon>Streptophyta</taxon>
        <taxon>Embryophyta</taxon>
        <taxon>Tracheophyta</taxon>
        <taxon>Spermatophyta</taxon>
        <taxon>Magnoliopsida</taxon>
        <taxon>eudicotyledons</taxon>
        <taxon>Gunneridae</taxon>
        <taxon>Pentapetalae</taxon>
        <taxon>asterids</taxon>
        <taxon>campanulids</taxon>
        <taxon>Asterales</taxon>
        <taxon>Asteraceae</taxon>
        <taxon>Carduoideae</taxon>
        <taxon>Cardueae</taxon>
        <taxon>Arctiinae</taxon>
        <taxon>Arctium</taxon>
    </lineage>
</organism>
<evidence type="ECO:0000313" key="2">
    <source>
        <dbReference type="Proteomes" id="UP001055879"/>
    </source>
</evidence>